<comment type="catalytic activity">
    <reaction evidence="7">
        <text>L-tyrosyl-[protein] + ATP = O-(5'-adenylyl)-L-tyrosyl-[protein] + diphosphate</text>
        <dbReference type="Rhea" id="RHEA:54288"/>
        <dbReference type="Rhea" id="RHEA-COMP:10136"/>
        <dbReference type="Rhea" id="RHEA-COMP:13846"/>
        <dbReference type="ChEBI" id="CHEBI:30616"/>
        <dbReference type="ChEBI" id="CHEBI:33019"/>
        <dbReference type="ChEBI" id="CHEBI:46858"/>
        <dbReference type="ChEBI" id="CHEBI:83624"/>
        <dbReference type="EC" id="2.7.7.108"/>
    </reaction>
</comment>
<dbReference type="PANTHER" id="PTHR39560">
    <property type="entry name" value="PROTEIN ADENYLYLTRANSFERASE FIC-RELATED"/>
    <property type="match status" value="1"/>
</dbReference>
<evidence type="ECO:0000256" key="4">
    <source>
        <dbReference type="ARBA" id="ARBA00022840"/>
    </source>
</evidence>
<keyword evidence="10" id="KW-1185">Reference proteome</keyword>
<evidence type="ECO:0000313" key="10">
    <source>
        <dbReference type="Proteomes" id="UP000057213"/>
    </source>
</evidence>
<dbReference type="KEGG" id="banc:PU02_0221"/>
<comment type="catalytic activity">
    <reaction evidence="6">
        <text>L-threonyl-[protein] + ATP = 3-O-(5'-adenylyl)-L-threonyl-[protein] + diphosphate</text>
        <dbReference type="Rhea" id="RHEA:54292"/>
        <dbReference type="Rhea" id="RHEA-COMP:11060"/>
        <dbReference type="Rhea" id="RHEA-COMP:13847"/>
        <dbReference type="ChEBI" id="CHEBI:30013"/>
        <dbReference type="ChEBI" id="CHEBI:30616"/>
        <dbReference type="ChEBI" id="CHEBI:33019"/>
        <dbReference type="ChEBI" id="CHEBI:138113"/>
        <dbReference type="EC" id="2.7.7.108"/>
    </reaction>
</comment>
<evidence type="ECO:0000259" key="8">
    <source>
        <dbReference type="PROSITE" id="PS51459"/>
    </source>
</evidence>
<evidence type="ECO:0000256" key="1">
    <source>
        <dbReference type="ARBA" id="ARBA00022679"/>
    </source>
</evidence>
<name>A0A0M3T2N3_9HYPH</name>
<dbReference type="GO" id="GO:0051302">
    <property type="term" value="P:regulation of cell division"/>
    <property type="evidence" value="ECO:0007669"/>
    <property type="project" value="TreeGrafter"/>
</dbReference>
<gene>
    <name evidence="9" type="ORF">PU02_0221</name>
</gene>
<dbReference type="PATRIC" id="fig|1318743.3.peg.230"/>
<evidence type="ECO:0000256" key="2">
    <source>
        <dbReference type="ARBA" id="ARBA00022695"/>
    </source>
</evidence>
<organism evidence="9 10">
    <name type="scientific">Bartonella ancashensis</name>
    <dbReference type="NCBI Taxonomy" id="1318743"/>
    <lineage>
        <taxon>Bacteria</taxon>
        <taxon>Pseudomonadati</taxon>
        <taxon>Pseudomonadota</taxon>
        <taxon>Alphaproteobacteria</taxon>
        <taxon>Hyphomicrobiales</taxon>
        <taxon>Bartonellaceae</taxon>
        <taxon>Bartonella</taxon>
    </lineage>
</organism>
<evidence type="ECO:0000256" key="7">
    <source>
        <dbReference type="ARBA" id="ARBA00048696"/>
    </source>
</evidence>
<dbReference type="STRING" id="1318743.PU02_0221"/>
<dbReference type="RefSeq" id="WP_053943714.1">
    <property type="nucleotide sequence ID" value="NZ_CP010401.1"/>
</dbReference>
<proteinExistence type="predicted"/>
<protein>
    <recommendedName>
        <fullName evidence="5">protein adenylyltransferase</fullName>
        <ecNumber evidence="5">2.7.7.108</ecNumber>
    </recommendedName>
</protein>
<dbReference type="OrthoDB" id="7926176at2"/>
<dbReference type="PROSITE" id="PS51459">
    <property type="entry name" value="FIDO"/>
    <property type="match status" value="1"/>
</dbReference>
<dbReference type="EMBL" id="CP010401">
    <property type="protein sequence ID" value="ALE03035.1"/>
    <property type="molecule type" value="Genomic_DNA"/>
</dbReference>
<evidence type="ECO:0000256" key="5">
    <source>
        <dbReference type="ARBA" id="ARBA00034531"/>
    </source>
</evidence>
<dbReference type="AlphaFoldDB" id="A0A0M3T2N3"/>
<dbReference type="GO" id="GO:0070733">
    <property type="term" value="F:AMPylase activity"/>
    <property type="evidence" value="ECO:0007669"/>
    <property type="project" value="UniProtKB-EC"/>
</dbReference>
<dbReference type="GO" id="GO:0005524">
    <property type="term" value="F:ATP binding"/>
    <property type="evidence" value="ECO:0007669"/>
    <property type="project" value="UniProtKB-KW"/>
</dbReference>
<dbReference type="InterPro" id="IPR036597">
    <property type="entry name" value="Fido-like_dom_sf"/>
</dbReference>
<evidence type="ECO:0000256" key="3">
    <source>
        <dbReference type="ARBA" id="ARBA00022741"/>
    </source>
</evidence>
<evidence type="ECO:0000313" key="9">
    <source>
        <dbReference type="EMBL" id="ALE03035.1"/>
    </source>
</evidence>
<accession>A0A0M3T2N3</accession>
<dbReference type="NCBIfam" id="NF033856">
    <property type="entry name" value="T4SS_effec_BID"/>
    <property type="match status" value="1"/>
</dbReference>
<sequence length="533" mass="61035">MENINKQFQNYSYPDTSVLKNKYGAVDFLQFEELCAHGVAKAMINLQNEPLPEKFDSSYLKYIHKRLFGNTFEWAGHTRDIPFKFSDGSVAWAPAMHKADSPLAFAINDDIQEGLQVVDYAINERNNLRGLSHKEFVEEATEIFTTLNYIHPFREGNGRTQRVFCEKLAQAAGHKLDFSLVTNKRMTDVSIAAMRNNLEPMQHMLEDISNPDKSRLLREFIDHTKSLKYGSVDYRYVSVAEENTTIMGNFIIAKNECFVIDTGDSLVICPKADIPKDQLEGLQPGDFMVFTSPKAPEILIPDKKMGPLPKGELSEMTAKDDCVQENIRQIKELSKIIYNNPTILDEKINQIRQNPSLAKELAQKIENDPESISKFAGKKHLIFKNQARKDAERHVSSLSTVIENHPDILKHTETKITQDYQKEQERKDKAIEAPDKDLKNFFSLSQEKQKDTLSQFPKLRQKFSDYAKKISDRLSPKEHKAIRDNDHQQLSKTVGVCIEKAKEIAEVVKLTKDIQKQIQTLKLDQSKQMAMAH</sequence>
<dbReference type="InterPro" id="IPR012340">
    <property type="entry name" value="NA-bd_OB-fold"/>
</dbReference>
<dbReference type="SUPFAM" id="SSF140931">
    <property type="entry name" value="Fic-like"/>
    <property type="match status" value="1"/>
</dbReference>
<dbReference type="Proteomes" id="UP000057213">
    <property type="component" value="Chromosome"/>
</dbReference>
<keyword evidence="2" id="KW-0548">Nucleotidyltransferase</keyword>
<dbReference type="InterPro" id="IPR003812">
    <property type="entry name" value="Fido"/>
</dbReference>
<dbReference type="Gene3D" id="2.40.50.140">
    <property type="entry name" value="Nucleic acid-binding proteins"/>
    <property type="match status" value="1"/>
</dbReference>
<evidence type="ECO:0000256" key="6">
    <source>
        <dbReference type="ARBA" id="ARBA00047939"/>
    </source>
</evidence>
<reference evidence="9 10" key="1">
    <citation type="journal article" date="2015" name="Genome Announc.">
        <title>Complete Genome Sequence of Bartonella ancashensis Strain 20.00, Isolated from the Blood of a Patient with Verruga Peruana.</title>
        <authorList>
            <person name="Hang J."/>
            <person name="Mullins K.E."/>
            <person name="Clifford R.J."/>
            <person name="Onmus-Leone F."/>
            <person name="Yang Y."/>
            <person name="Jiang J."/>
            <person name="Leguia M."/>
            <person name="Kasper M.R."/>
            <person name="Maguina C."/>
            <person name="Lesho E.P."/>
            <person name="Jarman R.G."/>
            <person name="Richards A.L."/>
            <person name="Blazes D."/>
        </authorList>
    </citation>
    <scope>NUCLEOTIDE SEQUENCE [LARGE SCALE GENOMIC DNA]</scope>
    <source>
        <strain evidence="9 10">20.00</strain>
    </source>
</reference>
<dbReference type="PANTHER" id="PTHR39560:SF1">
    <property type="entry name" value="PROTEIN ADENYLYLTRANSFERASE FIC-RELATED"/>
    <property type="match status" value="1"/>
</dbReference>
<feature type="domain" description="Fido" evidence="8">
    <location>
        <begin position="55"/>
        <end position="207"/>
    </location>
</feature>
<keyword evidence="3" id="KW-0547">Nucleotide-binding</keyword>
<keyword evidence="4" id="KW-0067">ATP-binding</keyword>
<dbReference type="Pfam" id="PF02661">
    <property type="entry name" value="Fic"/>
    <property type="match status" value="1"/>
</dbReference>
<dbReference type="EC" id="2.7.7.108" evidence="5"/>
<dbReference type="Gene3D" id="1.10.3290.10">
    <property type="entry name" value="Fido-like domain"/>
    <property type="match status" value="1"/>
</dbReference>
<keyword evidence="1" id="KW-0808">Transferase</keyword>